<accession>A0A975Y4I5</accession>
<dbReference type="InterPro" id="IPR029903">
    <property type="entry name" value="RmlD-like-bd"/>
</dbReference>
<evidence type="ECO:0000256" key="2">
    <source>
        <dbReference type="RuleBase" id="RU364082"/>
    </source>
</evidence>
<dbReference type="InterPro" id="IPR036291">
    <property type="entry name" value="NAD(P)-bd_dom_sf"/>
</dbReference>
<dbReference type="SUPFAM" id="SSF51735">
    <property type="entry name" value="NAD(P)-binding Rossmann-fold domains"/>
    <property type="match status" value="1"/>
</dbReference>
<reference evidence="4" key="1">
    <citation type="submission" date="2017-04" db="EMBL/GenBank/DDBJ databases">
        <title>Genome deletions in a multicellular cyanobacterial endosymbiont for morphological adaptation in marine diatoms.</title>
        <authorList>
            <person name="Wang Y."/>
            <person name="Gao H."/>
            <person name="Li R."/>
            <person name="Xu X."/>
        </authorList>
    </citation>
    <scope>NUCLEOTIDE SEQUENCE</scope>
    <source>
        <strain evidence="4">FACHB 800</strain>
    </source>
</reference>
<dbReference type="PANTHER" id="PTHR10491">
    <property type="entry name" value="DTDP-4-DEHYDRORHAMNOSE REDUCTASE"/>
    <property type="match status" value="1"/>
</dbReference>
<dbReference type="InterPro" id="IPR005913">
    <property type="entry name" value="dTDP_dehydrorham_reduct"/>
</dbReference>
<dbReference type="RefSeq" id="WP_190603675.1">
    <property type="nucleotide sequence ID" value="NZ_CP021056.1"/>
</dbReference>
<comment type="function">
    <text evidence="2">Catalyzes the reduction of dTDP-6-deoxy-L-lyxo-4-hexulose to yield dTDP-L-rhamnose.</text>
</comment>
<evidence type="ECO:0000256" key="1">
    <source>
        <dbReference type="ARBA" id="ARBA00010944"/>
    </source>
</evidence>
<dbReference type="CDD" id="cd05254">
    <property type="entry name" value="dTDP_HR_like_SDR_e"/>
    <property type="match status" value="1"/>
</dbReference>
<keyword evidence="5" id="KW-1185">Reference proteome</keyword>
<dbReference type="Gene3D" id="3.40.50.720">
    <property type="entry name" value="NAD(P)-binding Rossmann-like Domain"/>
    <property type="match status" value="1"/>
</dbReference>
<evidence type="ECO:0000313" key="4">
    <source>
        <dbReference type="EMBL" id="QXE23202.1"/>
    </source>
</evidence>
<dbReference type="EMBL" id="CP021056">
    <property type="protein sequence ID" value="QXE23202.1"/>
    <property type="molecule type" value="Genomic_DNA"/>
</dbReference>
<sequence>MQKLLITGASGFLGWHICQLAQSNWDVYGTYYSHPLDIPGVKMVKVDLTNYQDTKNLIQAIHPSSIIHAAAQSQPNYCQLNPQLSRSINVTATCHLADICADQSIPFAFTSTDLVFDGLNPPYRHTDPVSPVNIYGEQKVEAEQEILARYPQATICRMPLMFGNNTPIAHSFIQPFIHTLKAGQVLNLFSDEIRTPVNGITAAQGILLALAKVQGIIHLGGRERISRYEFGKLLVEIFQLPGEQLKSCLQQDVKMAAPRPKDVSLDSSPAFELGYQPLSLREQLKSLLTPS</sequence>
<evidence type="ECO:0000259" key="3">
    <source>
        <dbReference type="Pfam" id="PF04321"/>
    </source>
</evidence>
<dbReference type="GO" id="GO:0008831">
    <property type="term" value="F:dTDP-4-dehydrorhamnose reductase activity"/>
    <property type="evidence" value="ECO:0007669"/>
    <property type="project" value="UniProtKB-EC"/>
</dbReference>
<feature type="domain" description="RmlD-like substrate binding" evidence="3">
    <location>
        <begin position="3"/>
        <end position="289"/>
    </location>
</feature>
<gene>
    <name evidence="4" type="ORF">B6N60_01891</name>
</gene>
<proteinExistence type="inferred from homology"/>
<dbReference type="AlphaFoldDB" id="A0A975Y4I5"/>
<comment type="pathway">
    <text evidence="2">Carbohydrate biosynthesis; dTDP-L-rhamnose biosynthesis.</text>
</comment>
<name>A0A975Y4I5_9NOST</name>
<comment type="similarity">
    <text evidence="1 2">Belongs to the dTDP-4-dehydrorhamnose reductase family.</text>
</comment>
<evidence type="ECO:0000313" key="5">
    <source>
        <dbReference type="Proteomes" id="UP000683511"/>
    </source>
</evidence>
<dbReference type="KEGG" id="rsin:B6N60_01891"/>
<dbReference type="EC" id="1.1.1.133" evidence="2"/>
<organism evidence="4 5">
    <name type="scientific">Richelia sinica FACHB-800</name>
    <dbReference type="NCBI Taxonomy" id="1357546"/>
    <lineage>
        <taxon>Bacteria</taxon>
        <taxon>Bacillati</taxon>
        <taxon>Cyanobacteriota</taxon>
        <taxon>Cyanophyceae</taxon>
        <taxon>Nostocales</taxon>
        <taxon>Nostocaceae</taxon>
        <taxon>Richelia</taxon>
    </lineage>
</organism>
<keyword evidence="2" id="KW-0521">NADP</keyword>
<dbReference type="Pfam" id="PF04321">
    <property type="entry name" value="RmlD_sub_bind"/>
    <property type="match status" value="1"/>
</dbReference>
<keyword evidence="2" id="KW-0560">Oxidoreductase</keyword>
<dbReference type="PANTHER" id="PTHR10491:SF4">
    <property type="entry name" value="METHIONINE ADENOSYLTRANSFERASE 2 SUBUNIT BETA"/>
    <property type="match status" value="1"/>
</dbReference>
<protein>
    <recommendedName>
        <fullName evidence="2">dTDP-4-dehydrorhamnose reductase</fullName>
        <ecNumber evidence="2">1.1.1.133</ecNumber>
    </recommendedName>
</protein>
<dbReference type="Proteomes" id="UP000683511">
    <property type="component" value="Chromosome"/>
</dbReference>